<dbReference type="VEuPathDB" id="FungiDB:DFL_000637"/>
<sequence>MESVEHDVTSALNRLVLNTVEEITEPVDENIALPTTLKPVFPVELEIEIISQLPFKYWGNLRQVCKRWHTITHLPDLLYLPITTQPPSAYDREREPNFKPVNFRIHRAIYEVAEYLGNDVGFFGFKLPDPRVCKRVAPYLDHPLTIPSLPHTLQDVKFNIMMPPRLDRLVRPGHVCKVIPVPCSTVRKLILVPHPTNNRMIEFRDMNGKQEPTGITVGEFYDSVAERSRVRPGDTYDKMLLTWRVRRPKTEWLWKEWGIVPGFYKLELVVCNKAVEQEQVSWTRLYRPTQS</sequence>
<dbReference type="InterPro" id="IPR001810">
    <property type="entry name" value="F-box_dom"/>
</dbReference>
<feature type="domain" description="F-box" evidence="1">
    <location>
        <begin position="42"/>
        <end position="76"/>
    </location>
</feature>
<evidence type="ECO:0000313" key="3">
    <source>
        <dbReference type="Proteomes" id="UP000283090"/>
    </source>
</evidence>
<dbReference type="InterPro" id="IPR036047">
    <property type="entry name" value="F-box-like_dom_sf"/>
</dbReference>
<organism evidence="2 3">
    <name type="scientific">Arthrobotrys flagrans</name>
    <name type="common">Nematode-trapping fungus</name>
    <name type="synonym">Trichothecium flagrans</name>
    <dbReference type="NCBI Taxonomy" id="97331"/>
    <lineage>
        <taxon>Eukaryota</taxon>
        <taxon>Fungi</taxon>
        <taxon>Dikarya</taxon>
        <taxon>Ascomycota</taxon>
        <taxon>Pezizomycotina</taxon>
        <taxon>Orbiliomycetes</taxon>
        <taxon>Orbiliales</taxon>
        <taxon>Orbiliaceae</taxon>
        <taxon>Arthrobotrys</taxon>
    </lineage>
</organism>
<dbReference type="EMBL" id="SAEB01000001">
    <property type="protein sequence ID" value="RVD89638.1"/>
    <property type="molecule type" value="Genomic_DNA"/>
</dbReference>
<dbReference type="RefSeq" id="XP_067495182.1">
    <property type="nucleotide sequence ID" value="XM_067635779.1"/>
</dbReference>
<dbReference type="CDD" id="cd09917">
    <property type="entry name" value="F-box_SF"/>
    <property type="match status" value="1"/>
</dbReference>
<keyword evidence="3" id="KW-1185">Reference proteome</keyword>
<reference evidence="2 3" key="1">
    <citation type="submission" date="2019-01" db="EMBL/GenBank/DDBJ databases">
        <title>Intercellular communication is required for trap formation in the nematode-trapping fungus Duddingtonia flagrans.</title>
        <authorList>
            <person name="Youssar L."/>
            <person name="Wernet V."/>
            <person name="Hensel N."/>
            <person name="Hildebrandt H.-G."/>
            <person name="Fischer R."/>
        </authorList>
    </citation>
    <scope>NUCLEOTIDE SEQUENCE [LARGE SCALE GENOMIC DNA]</scope>
    <source>
        <strain evidence="2 3">CBS H-5679</strain>
    </source>
</reference>
<dbReference type="Proteomes" id="UP000283090">
    <property type="component" value="Unassembled WGS sequence"/>
</dbReference>
<accession>A0A437AET2</accession>
<name>A0A437AET2_ARTFL</name>
<dbReference type="SUPFAM" id="SSF81383">
    <property type="entry name" value="F-box domain"/>
    <property type="match status" value="1"/>
</dbReference>
<evidence type="ECO:0000259" key="1">
    <source>
        <dbReference type="Pfam" id="PF00646"/>
    </source>
</evidence>
<comment type="caution">
    <text evidence="2">The sequence shown here is derived from an EMBL/GenBank/DDBJ whole genome shotgun (WGS) entry which is preliminary data.</text>
</comment>
<dbReference type="GeneID" id="93582948"/>
<protein>
    <recommendedName>
        <fullName evidence="1">F-box domain-containing protein</fullName>
    </recommendedName>
</protein>
<evidence type="ECO:0000313" key="2">
    <source>
        <dbReference type="EMBL" id="RVD89638.1"/>
    </source>
</evidence>
<dbReference type="Pfam" id="PF00646">
    <property type="entry name" value="F-box"/>
    <property type="match status" value="1"/>
</dbReference>
<dbReference type="OrthoDB" id="5396937at2759"/>
<dbReference type="AlphaFoldDB" id="A0A437AET2"/>
<gene>
    <name evidence="2" type="ORF">DFL_000637</name>
</gene>
<proteinExistence type="predicted"/>